<evidence type="ECO:0000313" key="3">
    <source>
        <dbReference type="Proteomes" id="UP001287286"/>
    </source>
</evidence>
<feature type="compositionally biased region" description="Basic residues" evidence="1">
    <location>
        <begin position="154"/>
        <end position="166"/>
    </location>
</feature>
<dbReference type="Proteomes" id="UP001287286">
    <property type="component" value="Unassembled WGS sequence"/>
</dbReference>
<feature type="region of interest" description="Disordered" evidence="1">
    <location>
        <begin position="65"/>
        <end position="122"/>
    </location>
</feature>
<sequence>MQWGKAQLRVRTLHVRASAPVGGPFLLHPPPGLCRHSPPPRHRSCPLSSPALALALNPRPSWVSLPRSEQLPADGGASSSALGGLKPSTRPAGPARQRGSTGRQTQARLPSGSSEPRRPSSRSWLAAKLPIFQALDARRSRLLPGQVSRFDGPHKRRDHRPHGPNRKRVENALDVNKQSLMGREGGVDDGDRHADIRDPRAGKPQEKCSHSLLYYCTLNCSHTKNPVWRVTSAAPVDPRVLGGPEGPKAIGCPLAVCGDRIQVRAWDGGMPCLALPRLAFGAAGHGHDDRPARAPCLAQRKRADVSSSCRQLFHHRCQHLGPATRSRTGPAMRKKPFAGDGKRETAGSSFHCLG</sequence>
<feature type="region of interest" description="Disordered" evidence="1">
    <location>
        <begin position="143"/>
        <end position="203"/>
    </location>
</feature>
<comment type="caution">
    <text evidence="2">The sequence shown here is derived from an EMBL/GenBank/DDBJ whole genome shotgun (WGS) entry which is preliminary data.</text>
</comment>
<feature type="compositionally biased region" description="Basic and acidic residues" evidence="1">
    <location>
        <begin position="185"/>
        <end position="203"/>
    </location>
</feature>
<feature type="compositionally biased region" description="Polar residues" evidence="1">
    <location>
        <begin position="98"/>
        <end position="108"/>
    </location>
</feature>
<keyword evidence="3" id="KW-1185">Reference proteome</keyword>
<evidence type="ECO:0000313" key="2">
    <source>
        <dbReference type="EMBL" id="KAK4085957.1"/>
    </source>
</evidence>
<organism evidence="2 3">
    <name type="scientific">Purpureocillium lilacinum</name>
    <name type="common">Paecilomyces lilacinus</name>
    <dbReference type="NCBI Taxonomy" id="33203"/>
    <lineage>
        <taxon>Eukaryota</taxon>
        <taxon>Fungi</taxon>
        <taxon>Dikarya</taxon>
        <taxon>Ascomycota</taxon>
        <taxon>Pezizomycotina</taxon>
        <taxon>Sordariomycetes</taxon>
        <taxon>Hypocreomycetidae</taxon>
        <taxon>Hypocreales</taxon>
        <taxon>Ophiocordycipitaceae</taxon>
        <taxon>Purpureocillium</taxon>
    </lineage>
</organism>
<gene>
    <name evidence="2" type="ORF">Purlil1_9698</name>
</gene>
<proteinExistence type="predicted"/>
<feature type="compositionally biased region" description="Low complexity" evidence="1">
    <location>
        <begin position="71"/>
        <end position="85"/>
    </location>
</feature>
<protein>
    <submittedName>
        <fullName evidence="2">Uncharacterized protein</fullName>
    </submittedName>
</protein>
<name>A0ABR0BPN9_PURLI</name>
<reference evidence="2 3" key="1">
    <citation type="journal article" date="2024" name="Microbiol. Resour. Announc.">
        <title>Genome annotations for the ascomycete fungi Trichoderma harzianum, Trichoderma aggressivum, and Purpureocillium lilacinum.</title>
        <authorList>
            <person name="Beijen E.P.W."/>
            <person name="Ohm R.A."/>
        </authorList>
    </citation>
    <scope>NUCLEOTIDE SEQUENCE [LARGE SCALE GENOMIC DNA]</scope>
    <source>
        <strain evidence="2 3">CBS 150709</strain>
    </source>
</reference>
<evidence type="ECO:0000256" key="1">
    <source>
        <dbReference type="SAM" id="MobiDB-lite"/>
    </source>
</evidence>
<feature type="region of interest" description="Disordered" evidence="1">
    <location>
        <begin position="321"/>
        <end position="354"/>
    </location>
</feature>
<dbReference type="EMBL" id="JAWRVI010000045">
    <property type="protein sequence ID" value="KAK4085957.1"/>
    <property type="molecule type" value="Genomic_DNA"/>
</dbReference>
<accession>A0ABR0BPN9</accession>